<dbReference type="PANTHER" id="PTHR39418">
    <property type="entry name" value="DEHYDROGENASE-RELATED"/>
    <property type="match status" value="1"/>
</dbReference>
<comment type="caution">
    <text evidence="3">The sequence shown here is derived from an EMBL/GenBank/DDBJ whole genome shotgun (WGS) entry which is preliminary data.</text>
</comment>
<dbReference type="InterPro" id="IPR053194">
    <property type="entry name" value="tRNA_methyltr_O"/>
</dbReference>
<dbReference type="Gene3D" id="3.30.60.80">
    <property type="match status" value="1"/>
</dbReference>
<sequence>MIVFFSYDDFLEKAREFHGCASPGLMIGASMVELALHTMGRTQHYHALCESCRDLPDAVQLLTPCTVGNGRLHMFDLGRFALTLYRVQGGRGVRVHLDMAKTAGWPHIRRWAMGEERGDEKDLVRLEHEIRRAGISILSASAVQLKGVFLEESPREAMVACISCGEAHPVGMGPLCRACAGHSPYMPHLPAVRMLGKA</sequence>
<dbReference type="RefSeq" id="WP_304121875.1">
    <property type="nucleotide sequence ID" value="NZ_DYZA01000102.1"/>
</dbReference>
<dbReference type="Proteomes" id="UP000698963">
    <property type="component" value="Unassembled WGS sequence"/>
</dbReference>
<dbReference type="AlphaFoldDB" id="A0A921AVY6"/>
<evidence type="ECO:0000313" key="4">
    <source>
        <dbReference type="Proteomes" id="UP000698963"/>
    </source>
</evidence>
<dbReference type="Pfam" id="PF02663">
    <property type="entry name" value="FmdE"/>
    <property type="match status" value="1"/>
</dbReference>
<dbReference type="PANTHER" id="PTHR39418:SF1">
    <property type="entry name" value="DEHYDROGENASE"/>
    <property type="match status" value="1"/>
</dbReference>
<gene>
    <name evidence="3" type="ORF">K8W16_05395</name>
</gene>
<dbReference type="InterPro" id="IPR003814">
    <property type="entry name" value="FmdEsu_dom"/>
</dbReference>
<reference evidence="3" key="1">
    <citation type="journal article" date="2021" name="PeerJ">
        <title>Extensive microbial diversity within the chicken gut microbiome revealed by metagenomics and culture.</title>
        <authorList>
            <person name="Gilroy R."/>
            <person name="Ravi A."/>
            <person name="Getino M."/>
            <person name="Pursley I."/>
            <person name="Horton D.L."/>
            <person name="Alikhan N.F."/>
            <person name="Baker D."/>
            <person name="Gharbi K."/>
            <person name="Hall N."/>
            <person name="Watson M."/>
            <person name="Adriaenssens E.M."/>
            <person name="Foster-Nyarko E."/>
            <person name="Jarju S."/>
            <person name="Secka A."/>
            <person name="Antonio M."/>
            <person name="Oren A."/>
            <person name="Chaudhuri R.R."/>
            <person name="La Ragione R."/>
            <person name="Hildebrand F."/>
            <person name="Pallen M.J."/>
        </authorList>
    </citation>
    <scope>NUCLEOTIDE SEQUENCE</scope>
    <source>
        <strain evidence="3">ChiGjej2B2-19336</strain>
    </source>
</reference>
<feature type="domain" description="FmdE-like treble clef zinc finger" evidence="2">
    <location>
        <begin position="156"/>
        <end position="185"/>
    </location>
</feature>
<reference evidence="3" key="2">
    <citation type="submission" date="2021-09" db="EMBL/GenBank/DDBJ databases">
        <authorList>
            <person name="Gilroy R."/>
        </authorList>
    </citation>
    <scope>NUCLEOTIDE SEQUENCE</scope>
    <source>
        <strain evidence="3">ChiGjej2B2-19336</strain>
    </source>
</reference>
<dbReference type="InterPro" id="IPR057035">
    <property type="entry name" value="Znf-Tbcl_FmdE"/>
</dbReference>
<proteinExistence type="predicted"/>
<dbReference type="Pfam" id="PF23475">
    <property type="entry name" value="zf-Tbcl_FmdE"/>
    <property type="match status" value="1"/>
</dbReference>
<evidence type="ECO:0000313" key="3">
    <source>
        <dbReference type="EMBL" id="HJD97061.1"/>
    </source>
</evidence>
<evidence type="ECO:0000259" key="1">
    <source>
        <dbReference type="Pfam" id="PF02663"/>
    </source>
</evidence>
<feature type="domain" description="Formylmethanofuran dehydrogenase subunit E" evidence="1">
    <location>
        <begin position="17"/>
        <end position="143"/>
    </location>
</feature>
<dbReference type="EMBL" id="DYZA01000102">
    <property type="protein sequence ID" value="HJD97061.1"/>
    <property type="molecule type" value="Genomic_DNA"/>
</dbReference>
<name>A0A921AVY6_9BACT</name>
<dbReference type="Gene3D" id="3.30.1330.130">
    <property type="match status" value="1"/>
</dbReference>
<protein>
    <submittedName>
        <fullName evidence="3">FmdE family protein</fullName>
    </submittedName>
</protein>
<accession>A0A921AVY6</accession>
<dbReference type="SUPFAM" id="SSF143555">
    <property type="entry name" value="FwdE-like"/>
    <property type="match status" value="1"/>
</dbReference>
<evidence type="ECO:0000259" key="2">
    <source>
        <dbReference type="Pfam" id="PF23475"/>
    </source>
</evidence>
<organism evidence="3 4">
    <name type="scientific">Mailhella massiliensis</name>
    <dbReference type="NCBI Taxonomy" id="1903261"/>
    <lineage>
        <taxon>Bacteria</taxon>
        <taxon>Pseudomonadati</taxon>
        <taxon>Thermodesulfobacteriota</taxon>
        <taxon>Desulfovibrionia</taxon>
        <taxon>Desulfovibrionales</taxon>
        <taxon>Desulfovibrionaceae</taxon>
        <taxon>Mailhella</taxon>
    </lineage>
</organism>